<dbReference type="Pfam" id="PF14322">
    <property type="entry name" value="SusD-like_3"/>
    <property type="match status" value="1"/>
</dbReference>
<accession>A0A5B8VB95</accession>
<dbReference type="GO" id="GO:0009279">
    <property type="term" value="C:cell outer membrane"/>
    <property type="evidence" value="ECO:0007669"/>
    <property type="project" value="UniProtKB-SubCell"/>
</dbReference>
<proteinExistence type="inferred from homology"/>
<evidence type="ECO:0000259" key="7">
    <source>
        <dbReference type="Pfam" id="PF07980"/>
    </source>
</evidence>
<dbReference type="SUPFAM" id="SSF48452">
    <property type="entry name" value="TPR-like"/>
    <property type="match status" value="1"/>
</dbReference>
<dbReference type="InterPro" id="IPR033985">
    <property type="entry name" value="SusD-like_N"/>
</dbReference>
<feature type="domain" description="RagB/SusD" evidence="7">
    <location>
        <begin position="355"/>
        <end position="429"/>
    </location>
</feature>
<evidence type="ECO:0000259" key="8">
    <source>
        <dbReference type="Pfam" id="PF14322"/>
    </source>
</evidence>
<sequence length="465" mass="50954">MKKLKYISLSLVTATLLFACNKKLDVLPQNNVTPEQITTSADVVALMLGGYGQLQNPNAFGERYLLIADLLASQDQEDFIGTFTNYGEIQSKTQIDDNSIASGIWINAYATINSMNTVLDKISIVDEDIRPAIQAEARFIRGIVYFELINFYAQPYSAGNTTAANSGVPLILQPTYAYDSTVKPSRATTEEVYQQVLDDLKAAADALPTSADAGRATKYSAEAFLSRVYMQMADYQSAAEMADDVITNGGFTLLSDYSKCFNISSGYSPEDIFGILQSSQSNAGTTNNGLPTFYSAYPVGRGDVIINNNYFSYFEEQDARATVGAGGTASEFNYPGDGISGGGIYTGKFKEIYRTIPVVRLAEMYLTRGEANKRKGGAPVGGVNPLDDINIVRERSFASDLDAVSADDFVDERFRELGFEGDRVWTLKRLQLDIDGLPYNDPKLVLPIPQREVDVNKNLVQNEGY</sequence>
<organism evidence="9 10">
    <name type="scientific">Panacibacter ginsenosidivorans</name>
    <dbReference type="NCBI Taxonomy" id="1813871"/>
    <lineage>
        <taxon>Bacteria</taxon>
        <taxon>Pseudomonadati</taxon>
        <taxon>Bacteroidota</taxon>
        <taxon>Chitinophagia</taxon>
        <taxon>Chitinophagales</taxon>
        <taxon>Chitinophagaceae</taxon>
        <taxon>Panacibacter</taxon>
    </lineage>
</organism>
<evidence type="ECO:0000256" key="6">
    <source>
        <dbReference type="SAM" id="SignalP"/>
    </source>
</evidence>
<evidence type="ECO:0000313" key="9">
    <source>
        <dbReference type="EMBL" id="QEC68777.1"/>
    </source>
</evidence>
<dbReference type="OrthoDB" id="1080118at2"/>
<keyword evidence="10" id="KW-1185">Reference proteome</keyword>
<name>A0A5B8VB95_9BACT</name>
<comment type="similarity">
    <text evidence="2">Belongs to the SusD family.</text>
</comment>
<protein>
    <submittedName>
        <fullName evidence="9">RagB/SusD family nutrient uptake outer membrane protein</fullName>
    </submittedName>
</protein>
<evidence type="ECO:0000256" key="4">
    <source>
        <dbReference type="ARBA" id="ARBA00023136"/>
    </source>
</evidence>
<comment type="subcellular location">
    <subcellularLocation>
        <location evidence="1">Cell outer membrane</location>
    </subcellularLocation>
</comment>
<dbReference type="InterPro" id="IPR012944">
    <property type="entry name" value="SusD_RagB_dom"/>
</dbReference>
<feature type="chain" id="PRO_5022700325" evidence="6">
    <location>
        <begin position="20"/>
        <end position="465"/>
    </location>
</feature>
<evidence type="ECO:0000256" key="1">
    <source>
        <dbReference type="ARBA" id="ARBA00004442"/>
    </source>
</evidence>
<feature type="signal peptide" evidence="6">
    <location>
        <begin position="1"/>
        <end position="19"/>
    </location>
</feature>
<reference evidence="9 10" key="1">
    <citation type="journal article" date="2016" name="Int. J. Syst. Evol. Microbiol.">
        <title>Panacibacter ginsenosidivorans gen. nov., sp. nov., with ginsenoside converting activity isolated from soil of a ginseng field.</title>
        <authorList>
            <person name="Siddiqi M.Z."/>
            <person name="Muhammad Shafi S."/>
            <person name="Choi K.D."/>
            <person name="Im W.T."/>
        </authorList>
    </citation>
    <scope>NUCLEOTIDE SEQUENCE [LARGE SCALE GENOMIC DNA]</scope>
    <source>
        <strain evidence="9 10">Gsoil1550</strain>
    </source>
</reference>
<evidence type="ECO:0000313" key="10">
    <source>
        <dbReference type="Proteomes" id="UP000321533"/>
    </source>
</evidence>
<dbReference type="Pfam" id="PF07980">
    <property type="entry name" value="SusD_RagB"/>
    <property type="match status" value="1"/>
</dbReference>
<dbReference type="InterPro" id="IPR011990">
    <property type="entry name" value="TPR-like_helical_dom_sf"/>
</dbReference>
<dbReference type="EMBL" id="CP042435">
    <property type="protein sequence ID" value="QEC68777.1"/>
    <property type="molecule type" value="Genomic_DNA"/>
</dbReference>
<keyword evidence="3 6" id="KW-0732">Signal</keyword>
<dbReference type="AlphaFoldDB" id="A0A5B8VB95"/>
<keyword evidence="5" id="KW-0998">Cell outer membrane</keyword>
<gene>
    <name evidence="9" type="ORF">FRZ67_16230</name>
</gene>
<dbReference type="PROSITE" id="PS51257">
    <property type="entry name" value="PROKAR_LIPOPROTEIN"/>
    <property type="match status" value="1"/>
</dbReference>
<evidence type="ECO:0000256" key="5">
    <source>
        <dbReference type="ARBA" id="ARBA00023237"/>
    </source>
</evidence>
<keyword evidence="4" id="KW-0472">Membrane</keyword>
<evidence type="ECO:0000256" key="3">
    <source>
        <dbReference type="ARBA" id="ARBA00022729"/>
    </source>
</evidence>
<dbReference type="Gene3D" id="1.25.40.390">
    <property type="match status" value="1"/>
</dbReference>
<feature type="domain" description="SusD-like N-terminal" evidence="8">
    <location>
        <begin position="24"/>
        <end position="230"/>
    </location>
</feature>
<dbReference type="CDD" id="cd08977">
    <property type="entry name" value="SusD"/>
    <property type="match status" value="1"/>
</dbReference>
<dbReference type="Proteomes" id="UP000321533">
    <property type="component" value="Chromosome"/>
</dbReference>
<dbReference type="KEGG" id="pgin:FRZ67_16230"/>
<dbReference type="RefSeq" id="WP_147191142.1">
    <property type="nucleotide sequence ID" value="NZ_CP042435.1"/>
</dbReference>
<evidence type="ECO:0000256" key="2">
    <source>
        <dbReference type="ARBA" id="ARBA00006275"/>
    </source>
</evidence>